<dbReference type="InterPro" id="IPR024079">
    <property type="entry name" value="MetalloPept_cat_dom_sf"/>
</dbReference>
<dbReference type="GO" id="GO:0004222">
    <property type="term" value="F:metalloendopeptidase activity"/>
    <property type="evidence" value="ECO:0007669"/>
    <property type="project" value="UniProtKB-UniRule"/>
</dbReference>
<dbReference type="Gene3D" id="3.40.390.10">
    <property type="entry name" value="Collagenase (Catalytic Domain)"/>
    <property type="match status" value="1"/>
</dbReference>
<keyword evidence="20" id="KW-1185">Reference proteome</keyword>
<keyword evidence="3 13" id="KW-0964">Secreted</keyword>
<evidence type="ECO:0000256" key="13">
    <source>
        <dbReference type="PIRNR" id="PIRNR036365"/>
    </source>
</evidence>
<dbReference type="InterPro" id="IPR034035">
    <property type="entry name" value="Astacin-like_dom"/>
</dbReference>
<evidence type="ECO:0000256" key="12">
    <source>
        <dbReference type="ARBA" id="ARBA00023180"/>
    </source>
</evidence>
<evidence type="ECO:0000313" key="19">
    <source>
        <dbReference type="EMBL" id="ETN72310.1"/>
    </source>
</evidence>
<evidence type="ECO:0000256" key="14">
    <source>
        <dbReference type="PROSITE-ProRule" id="PRU00059"/>
    </source>
</evidence>
<keyword evidence="4 15" id="KW-0645">Protease</keyword>
<feature type="active site" evidence="15">
    <location>
        <position position="217"/>
    </location>
</feature>
<feature type="binding site" evidence="15">
    <location>
        <position position="216"/>
    </location>
    <ligand>
        <name>Zn(2+)</name>
        <dbReference type="ChEBI" id="CHEBI:29105"/>
        <note>catalytic</note>
    </ligand>
</feature>
<evidence type="ECO:0000256" key="16">
    <source>
        <dbReference type="RuleBase" id="RU361183"/>
    </source>
</evidence>
<accession>W2SRT1</accession>
<feature type="signal peptide" evidence="13 16">
    <location>
        <begin position="1"/>
        <end position="21"/>
    </location>
</feature>
<dbReference type="GeneID" id="25344519"/>
<evidence type="ECO:0000259" key="17">
    <source>
        <dbReference type="PROSITE" id="PS01180"/>
    </source>
</evidence>
<keyword evidence="11" id="KW-1015">Disulfide bond</keyword>
<evidence type="ECO:0000256" key="11">
    <source>
        <dbReference type="ARBA" id="ARBA00023157"/>
    </source>
</evidence>
<organism evidence="19 20">
    <name type="scientific">Necator americanus</name>
    <name type="common">Human hookworm</name>
    <dbReference type="NCBI Taxonomy" id="51031"/>
    <lineage>
        <taxon>Eukaryota</taxon>
        <taxon>Metazoa</taxon>
        <taxon>Ecdysozoa</taxon>
        <taxon>Nematoda</taxon>
        <taxon>Chromadorea</taxon>
        <taxon>Rhabditida</taxon>
        <taxon>Rhabditina</taxon>
        <taxon>Rhabditomorpha</taxon>
        <taxon>Strongyloidea</taxon>
        <taxon>Ancylostomatidae</taxon>
        <taxon>Bunostominae</taxon>
        <taxon>Necator</taxon>
    </lineage>
</organism>
<dbReference type="InterPro" id="IPR017050">
    <property type="entry name" value="Metallopeptidase_nem"/>
</dbReference>
<dbReference type="EMBL" id="KI664816">
    <property type="protein sequence ID" value="ETN72310.1"/>
    <property type="molecule type" value="Genomic_DNA"/>
</dbReference>
<keyword evidence="12" id="KW-0325">Glycoprotein</keyword>
<keyword evidence="7 15" id="KW-0378">Hydrolase</keyword>
<comment type="subcellular location">
    <subcellularLocation>
        <location evidence="2 13">Secreted</location>
    </subcellularLocation>
</comment>
<gene>
    <name evidence="19" type="ORF">NECAME_04487</name>
</gene>
<dbReference type="GO" id="GO:0008270">
    <property type="term" value="F:zinc ion binding"/>
    <property type="evidence" value="ECO:0007669"/>
    <property type="project" value="UniProtKB-UniRule"/>
</dbReference>
<keyword evidence="5 15" id="KW-0479">Metal-binding</keyword>
<dbReference type="OrthoDB" id="5829157at2759"/>
<dbReference type="PROSITE" id="PS01180">
    <property type="entry name" value="CUB"/>
    <property type="match status" value="1"/>
</dbReference>
<dbReference type="SUPFAM" id="SSF55486">
    <property type="entry name" value="Metalloproteases ('zincins'), catalytic domain"/>
    <property type="match status" value="1"/>
</dbReference>
<comment type="function">
    <text evidence="1">Metalloprotease.</text>
</comment>
<evidence type="ECO:0000256" key="9">
    <source>
        <dbReference type="ARBA" id="ARBA00023049"/>
    </source>
</evidence>
<evidence type="ECO:0000256" key="4">
    <source>
        <dbReference type="ARBA" id="ARBA00022670"/>
    </source>
</evidence>
<dbReference type="Pfam" id="PF01400">
    <property type="entry name" value="Astacin"/>
    <property type="match status" value="1"/>
</dbReference>
<evidence type="ECO:0000256" key="2">
    <source>
        <dbReference type="ARBA" id="ARBA00004613"/>
    </source>
</evidence>
<keyword evidence="9 15" id="KW-0482">Metalloprotease</keyword>
<dbReference type="InterPro" id="IPR006026">
    <property type="entry name" value="Peptidase_Metallo"/>
</dbReference>
<feature type="binding site" evidence="15">
    <location>
        <position position="226"/>
    </location>
    <ligand>
        <name>Zn(2+)</name>
        <dbReference type="ChEBI" id="CHEBI:29105"/>
        <note>catalytic</note>
    </ligand>
</feature>
<proteinExistence type="predicted"/>
<feature type="binding site" evidence="15">
    <location>
        <position position="220"/>
    </location>
    <ligand>
        <name>Zn(2+)</name>
        <dbReference type="ChEBI" id="CHEBI:29105"/>
        <note>catalytic</note>
    </ligand>
</feature>
<feature type="chain" id="PRO_5005149991" description="Zinc metalloproteinase" evidence="13 16">
    <location>
        <begin position="22"/>
        <end position="482"/>
    </location>
</feature>
<dbReference type="GO" id="GO:0006508">
    <property type="term" value="P:proteolysis"/>
    <property type="evidence" value="ECO:0007669"/>
    <property type="project" value="UniProtKB-KW"/>
</dbReference>
<evidence type="ECO:0000313" key="20">
    <source>
        <dbReference type="Proteomes" id="UP000053676"/>
    </source>
</evidence>
<dbReference type="KEGG" id="nai:NECAME_04487"/>
<sequence>MKLLVIAILLVAFTMVGVAGGRKKTSNIKKIYMTRSRLREMGDKIKKTLELSAEMTADLVKRTRNIRRIRRSKVEGEEGSIDEINKKTGIRKYLFQGDIVLNRVQEEEIVNDIEEASAKRTKRQAYKDKNYPSTLWSEGVAYYFGADTPSKTKRIFKKAAKAWEENTCIDFREDEEAEDRLYVYPEDGCWSFVGRDGGEQALSLGKGCDTVGIAAHEIGHALGFFHTMSRHDRDEYITINVNNVEPDWLDQFTKETKRTNENYGMKYDYGSIMHYGGNSASKNDEPTMVPFDVDYQETLGSEMISFTDLSMINRHYGCKAKCERRKSAKCEHGGFPHPRNCSTCICPSGYGGALCNERPDGCGSVLEAKPKWTKLVDVLGSGKLTKEDYKKCNYWIESPENTKIEVKLVRFPDGLAIDGCHWAGVEIKTNKDQTLTGYRFCAKEDAGVTLKSHTNLVPIITYNRAWETKIVLQYRYGTFNLR</sequence>
<evidence type="ECO:0000256" key="10">
    <source>
        <dbReference type="ARBA" id="ARBA00023145"/>
    </source>
</evidence>
<keyword evidence="10" id="KW-0865">Zymogen</keyword>
<dbReference type="GO" id="GO:0018996">
    <property type="term" value="P:molting cycle, collagen and cuticulin-based cuticle"/>
    <property type="evidence" value="ECO:0007669"/>
    <property type="project" value="InterPro"/>
</dbReference>
<feature type="domain" description="Peptidase M12A" evidence="18">
    <location>
        <begin position="124"/>
        <end position="319"/>
    </location>
</feature>
<dbReference type="SMART" id="SM00235">
    <property type="entry name" value="ZnMc"/>
    <property type="match status" value="1"/>
</dbReference>
<dbReference type="PANTHER" id="PTHR10127:SF780">
    <property type="entry name" value="METALLOENDOPEPTIDASE"/>
    <property type="match status" value="1"/>
</dbReference>
<keyword evidence="8 15" id="KW-0862">Zinc</keyword>
<dbReference type="CTD" id="25344519"/>
<comment type="caution">
    <text evidence="14">Lacks conserved residue(s) required for the propagation of feature annotation.</text>
</comment>
<reference evidence="20" key="1">
    <citation type="journal article" date="2014" name="Nat. Genet.">
        <title>Genome of the human hookworm Necator americanus.</title>
        <authorList>
            <person name="Tang Y.T."/>
            <person name="Gao X."/>
            <person name="Rosa B.A."/>
            <person name="Abubucker S."/>
            <person name="Hallsworth-Pepin K."/>
            <person name="Martin J."/>
            <person name="Tyagi R."/>
            <person name="Heizer E."/>
            <person name="Zhang X."/>
            <person name="Bhonagiri-Palsikar V."/>
            <person name="Minx P."/>
            <person name="Warren W.C."/>
            <person name="Wang Q."/>
            <person name="Zhan B."/>
            <person name="Hotez P.J."/>
            <person name="Sternberg P.W."/>
            <person name="Dougall A."/>
            <person name="Gaze S.T."/>
            <person name="Mulvenna J."/>
            <person name="Sotillo J."/>
            <person name="Ranganathan S."/>
            <person name="Rabelo E.M."/>
            <person name="Wilson R.K."/>
            <person name="Felgner P.L."/>
            <person name="Bethony J."/>
            <person name="Hawdon J.M."/>
            <person name="Gasser R.B."/>
            <person name="Loukas A."/>
            <person name="Mitreva M."/>
        </authorList>
    </citation>
    <scope>NUCLEOTIDE SEQUENCE [LARGE SCALE GENOMIC DNA]</scope>
</reference>
<dbReference type="MEROPS" id="M12.310"/>
<evidence type="ECO:0000256" key="15">
    <source>
        <dbReference type="PROSITE-ProRule" id="PRU01211"/>
    </source>
</evidence>
<dbReference type="OMA" id="CKAKCER"/>
<dbReference type="Proteomes" id="UP000053676">
    <property type="component" value="Unassembled WGS sequence"/>
</dbReference>
<protein>
    <recommendedName>
        <fullName evidence="13">Zinc metalloproteinase</fullName>
    </recommendedName>
</protein>
<feature type="domain" description="CUB" evidence="17">
    <location>
        <begin position="362"/>
        <end position="482"/>
    </location>
</feature>
<dbReference type="CDD" id="cd04280">
    <property type="entry name" value="ZnMc_astacin_like"/>
    <property type="match status" value="1"/>
</dbReference>
<dbReference type="PRINTS" id="PR00480">
    <property type="entry name" value="ASTACIN"/>
</dbReference>
<dbReference type="InterPro" id="IPR000859">
    <property type="entry name" value="CUB_dom"/>
</dbReference>
<evidence type="ECO:0000256" key="7">
    <source>
        <dbReference type="ARBA" id="ARBA00022801"/>
    </source>
</evidence>
<comment type="cofactor">
    <cofactor evidence="15 16">
        <name>Zn(2+)</name>
        <dbReference type="ChEBI" id="CHEBI:29105"/>
    </cofactor>
    <text evidence="15 16">Binds 1 zinc ion per subunit.</text>
</comment>
<keyword evidence="6 13" id="KW-0732">Signal</keyword>
<dbReference type="InterPro" id="IPR001506">
    <property type="entry name" value="Peptidase_M12A"/>
</dbReference>
<dbReference type="PIRSF" id="PIRSF036365">
    <property type="entry name" value="Astacin_nematoda"/>
    <property type="match status" value="1"/>
</dbReference>
<evidence type="ECO:0000256" key="6">
    <source>
        <dbReference type="ARBA" id="ARBA00022729"/>
    </source>
</evidence>
<dbReference type="PANTHER" id="PTHR10127">
    <property type="entry name" value="DISCOIDIN, CUB, EGF, LAMININ , AND ZINC METALLOPROTEASE DOMAIN CONTAINING"/>
    <property type="match status" value="1"/>
</dbReference>
<evidence type="ECO:0000256" key="1">
    <source>
        <dbReference type="ARBA" id="ARBA00002657"/>
    </source>
</evidence>
<evidence type="ECO:0000256" key="8">
    <source>
        <dbReference type="ARBA" id="ARBA00022833"/>
    </source>
</evidence>
<evidence type="ECO:0000259" key="18">
    <source>
        <dbReference type="PROSITE" id="PS51864"/>
    </source>
</evidence>
<dbReference type="GO" id="GO:0005576">
    <property type="term" value="C:extracellular region"/>
    <property type="evidence" value="ECO:0007669"/>
    <property type="project" value="UniProtKB-SubCell"/>
</dbReference>
<evidence type="ECO:0000256" key="3">
    <source>
        <dbReference type="ARBA" id="ARBA00022525"/>
    </source>
</evidence>
<dbReference type="PROSITE" id="PS51864">
    <property type="entry name" value="ASTACIN"/>
    <property type="match status" value="1"/>
</dbReference>
<name>W2SRT1_NECAM</name>
<dbReference type="AlphaFoldDB" id="W2SRT1"/>
<dbReference type="FunFam" id="3.40.390.10:FF:000048">
    <property type="entry name" value="Zinc metalloproteinase"/>
    <property type="match status" value="1"/>
</dbReference>
<evidence type="ECO:0000256" key="5">
    <source>
        <dbReference type="ARBA" id="ARBA00022723"/>
    </source>
</evidence>